<evidence type="ECO:0000313" key="1">
    <source>
        <dbReference type="EMBL" id="TCN19780.1"/>
    </source>
</evidence>
<accession>A0A4V2RC67</accession>
<dbReference type="EMBL" id="SLVU01000029">
    <property type="protein sequence ID" value="TCN19780.1"/>
    <property type="molecule type" value="Genomic_DNA"/>
</dbReference>
<reference evidence="1 2" key="1">
    <citation type="submission" date="2019-03" db="EMBL/GenBank/DDBJ databases">
        <title>Genomic Encyclopedia of Type Strains, Phase IV (KMG-V): Genome sequencing to study the core and pangenomes of soil and plant-associated prokaryotes.</title>
        <authorList>
            <person name="Whitman W."/>
        </authorList>
    </citation>
    <scope>NUCLEOTIDE SEQUENCE [LARGE SCALE GENOMIC DNA]</scope>
    <source>
        <strain evidence="1 2">23C40</strain>
    </source>
</reference>
<protein>
    <submittedName>
        <fullName evidence="1">Uncharacterized protein</fullName>
    </submittedName>
</protein>
<organism evidence="1 2">
    <name type="scientific">Sinorhizobium americanum</name>
    <dbReference type="NCBI Taxonomy" id="194963"/>
    <lineage>
        <taxon>Bacteria</taxon>
        <taxon>Pseudomonadati</taxon>
        <taxon>Pseudomonadota</taxon>
        <taxon>Alphaproteobacteria</taxon>
        <taxon>Hyphomicrobiales</taxon>
        <taxon>Rhizobiaceae</taxon>
        <taxon>Sinorhizobium/Ensifer group</taxon>
        <taxon>Sinorhizobium</taxon>
    </lineage>
</organism>
<name>A0A4V2RC67_9HYPH</name>
<sequence>MGASVVSGCDASPVFDPAEHVFDPVALFVESGVVFDGLPAISFGRDARENSLFSIAKPVGIIAAIGQELFGLRQVLDENTCALEVADLPFGEQQQ</sequence>
<dbReference type="Proteomes" id="UP000295043">
    <property type="component" value="Unassembled WGS sequence"/>
</dbReference>
<dbReference type="AlphaFoldDB" id="A0A4V2RC67"/>
<gene>
    <name evidence="1" type="ORF">EV184_1299</name>
</gene>
<evidence type="ECO:0000313" key="2">
    <source>
        <dbReference type="Proteomes" id="UP000295043"/>
    </source>
</evidence>
<comment type="caution">
    <text evidence="1">The sequence shown here is derived from an EMBL/GenBank/DDBJ whole genome shotgun (WGS) entry which is preliminary data.</text>
</comment>
<proteinExistence type="predicted"/>